<dbReference type="Proteomes" id="UP000075714">
    <property type="component" value="Unassembled WGS sequence"/>
</dbReference>
<evidence type="ECO:0000256" key="1">
    <source>
        <dbReference type="ARBA" id="ARBA00010118"/>
    </source>
</evidence>
<dbReference type="AlphaFoldDB" id="A0A150GTK6"/>
<comment type="similarity">
    <text evidence="1">Belongs to the glycosyltransferase 90 family.</text>
</comment>
<feature type="domain" description="Glycosyl transferase CAP10" evidence="3">
    <location>
        <begin position="21"/>
        <end position="286"/>
    </location>
</feature>
<proteinExistence type="inferred from homology"/>
<evidence type="ECO:0000259" key="3">
    <source>
        <dbReference type="SMART" id="SM00672"/>
    </source>
</evidence>
<keyword evidence="5" id="KW-1185">Reference proteome</keyword>
<comment type="caution">
    <text evidence="4">The sequence shown here is derived from an EMBL/GenBank/DDBJ whole genome shotgun (WGS) entry which is preliminary data.</text>
</comment>
<dbReference type="EMBL" id="LSYV01000008">
    <property type="protein sequence ID" value="KXZ53151.1"/>
    <property type="molecule type" value="Genomic_DNA"/>
</dbReference>
<dbReference type="InterPro" id="IPR051091">
    <property type="entry name" value="O-Glucosyltr/Glycosyltrsf_90"/>
</dbReference>
<dbReference type="SMART" id="SM00672">
    <property type="entry name" value="CAP10"/>
    <property type="match status" value="1"/>
</dbReference>
<keyword evidence="2" id="KW-0808">Transferase</keyword>
<dbReference type="PANTHER" id="PTHR12203:SF35">
    <property type="entry name" value="PROTEIN O-GLUCOSYLTRANSFERASE 1"/>
    <property type="match status" value="1"/>
</dbReference>
<dbReference type="InterPro" id="IPR006598">
    <property type="entry name" value="CAP10"/>
</dbReference>
<organism evidence="4 5">
    <name type="scientific">Gonium pectorale</name>
    <name type="common">Green alga</name>
    <dbReference type="NCBI Taxonomy" id="33097"/>
    <lineage>
        <taxon>Eukaryota</taxon>
        <taxon>Viridiplantae</taxon>
        <taxon>Chlorophyta</taxon>
        <taxon>core chlorophytes</taxon>
        <taxon>Chlorophyceae</taxon>
        <taxon>CS clade</taxon>
        <taxon>Chlamydomonadales</taxon>
        <taxon>Volvocaceae</taxon>
        <taxon>Gonium</taxon>
    </lineage>
</organism>
<dbReference type="PANTHER" id="PTHR12203">
    <property type="entry name" value="KDEL LYS-ASP-GLU-LEU CONTAINING - RELATED"/>
    <property type="match status" value="1"/>
</dbReference>
<gene>
    <name evidence="4" type="ORF">GPECTOR_7g1043</name>
</gene>
<dbReference type="Pfam" id="PF05686">
    <property type="entry name" value="Glyco_transf_90"/>
    <property type="match status" value="1"/>
</dbReference>
<protein>
    <recommendedName>
        <fullName evidence="3">Glycosyl transferase CAP10 domain-containing protein</fullName>
    </recommendedName>
</protein>
<evidence type="ECO:0000256" key="2">
    <source>
        <dbReference type="ARBA" id="ARBA00022679"/>
    </source>
</evidence>
<sequence>MRADLSAAQALRNLVSRWGSSLPDVEFVVETQDTSFQDLSEAGESGAGQPAAGGAWSNPHYRLPVMRHCRADSGLDITVPIFHFYTLAYDELFLQNSSRWAAENPWERRLPKAFAAGTAYHRHQGVPATTRAWDGKHAGEKVENVRLEFSAYTESELRHPGILYSGGHTPIAEWVNYRMVMHMDGISCSSRLPQLLTLGSVVLREVSGYQAFFDKLLQKFVHYVPFWAHRPREVLWAYNWVNSNTEAAQRVAAAGAAFAREYLNRQAVECYWLLLLQQYARLQRFAPGQRKGQPLQLVPIDTWLAQQVRAERPGS</sequence>
<dbReference type="OrthoDB" id="541052at2759"/>
<evidence type="ECO:0000313" key="5">
    <source>
        <dbReference type="Proteomes" id="UP000075714"/>
    </source>
</evidence>
<reference evidence="5" key="1">
    <citation type="journal article" date="2016" name="Nat. Commun.">
        <title>The Gonium pectorale genome demonstrates co-option of cell cycle regulation during the evolution of multicellularity.</title>
        <authorList>
            <person name="Hanschen E.R."/>
            <person name="Marriage T.N."/>
            <person name="Ferris P.J."/>
            <person name="Hamaji T."/>
            <person name="Toyoda A."/>
            <person name="Fujiyama A."/>
            <person name="Neme R."/>
            <person name="Noguchi H."/>
            <person name="Minakuchi Y."/>
            <person name="Suzuki M."/>
            <person name="Kawai-Toyooka H."/>
            <person name="Smith D.R."/>
            <person name="Sparks H."/>
            <person name="Anderson J."/>
            <person name="Bakaric R."/>
            <person name="Luria V."/>
            <person name="Karger A."/>
            <person name="Kirschner M.W."/>
            <person name="Durand P.M."/>
            <person name="Michod R.E."/>
            <person name="Nozaki H."/>
            <person name="Olson B.J."/>
        </authorList>
    </citation>
    <scope>NUCLEOTIDE SEQUENCE [LARGE SCALE GENOMIC DNA]</scope>
    <source>
        <strain evidence="5">NIES-2863</strain>
    </source>
</reference>
<name>A0A150GTK6_GONPE</name>
<accession>A0A150GTK6</accession>
<evidence type="ECO:0000313" key="4">
    <source>
        <dbReference type="EMBL" id="KXZ53151.1"/>
    </source>
</evidence>
<dbReference type="GO" id="GO:0016740">
    <property type="term" value="F:transferase activity"/>
    <property type="evidence" value="ECO:0007669"/>
    <property type="project" value="UniProtKB-KW"/>
</dbReference>